<evidence type="ECO:0000313" key="4">
    <source>
        <dbReference type="EMBL" id="EMR63007.1"/>
    </source>
</evidence>
<dbReference type="GO" id="GO:0034501">
    <property type="term" value="P:protein localization to kinetochore"/>
    <property type="evidence" value="ECO:0007669"/>
    <property type="project" value="TreeGrafter"/>
</dbReference>
<dbReference type="GO" id="GO:0000776">
    <property type="term" value="C:kinetochore"/>
    <property type="evidence" value="ECO:0007669"/>
    <property type="project" value="TreeGrafter"/>
</dbReference>
<dbReference type="AlphaFoldDB" id="M7SFR3"/>
<dbReference type="OMA" id="WRMKLQE"/>
<evidence type="ECO:0000256" key="2">
    <source>
        <dbReference type="SAM" id="MobiDB-lite"/>
    </source>
</evidence>
<feature type="compositionally biased region" description="Low complexity" evidence="2">
    <location>
        <begin position="196"/>
        <end position="208"/>
    </location>
</feature>
<keyword evidence="1" id="KW-0175">Coiled coil</keyword>
<feature type="compositionally biased region" description="Low complexity" evidence="2">
    <location>
        <begin position="96"/>
        <end position="122"/>
    </location>
</feature>
<dbReference type="InterPro" id="IPR033338">
    <property type="entry name" value="Spc105/Spc7"/>
</dbReference>
<accession>M7SFR3</accession>
<feature type="compositionally biased region" description="Acidic residues" evidence="2">
    <location>
        <begin position="661"/>
        <end position="672"/>
    </location>
</feature>
<feature type="compositionally biased region" description="Basic and acidic residues" evidence="2">
    <location>
        <begin position="36"/>
        <end position="66"/>
    </location>
</feature>
<feature type="compositionally biased region" description="Polar residues" evidence="2">
    <location>
        <begin position="1"/>
        <end position="12"/>
    </location>
</feature>
<feature type="region of interest" description="Disordered" evidence="2">
    <location>
        <begin position="258"/>
        <end position="307"/>
    </location>
</feature>
<feature type="region of interest" description="Disordered" evidence="2">
    <location>
        <begin position="90"/>
        <end position="208"/>
    </location>
</feature>
<dbReference type="eggNOG" id="ENOG502S20P">
    <property type="taxonomic scope" value="Eukaryota"/>
</dbReference>
<organism evidence="4 5">
    <name type="scientific">Eutypa lata (strain UCR-EL1)</name>
    <name type="common">Grapevine dieback disease fungus</name>
    <name type="synonym">Eutypa armeniacae</name>
    <dbReference type="NCBI Taxonomy" id="1287681"/>
    <lineage>
        <taxon>Eukaryota</taxon>
        <taxon>Fungi</taxon>
        <taxon>Dikarya</taxon>
        <taxon>Ascomycota</taxon>
        <taxon>Pezizomycotina</taxon>
        <taxon>Sordariomycetes</taxon>
        <taxon>Xylariomycetidae</taxon>
        <taxon>Xylariales</taxon>
        <taxon>Diatrypaceae</taxon>
        <taxon>Eutypa</taxon>
    </lineage>
</organism>
<dbReference type="Pfam" id="PF15402">
    <property type="entry name" value="MELT_2"/>
    <property type="match status" value="6"/>
</dbReference>
<dbReference type="PANTHER" id="PTHR28260">
    <property type="entry name" value="SPINDLE POLE BODY COMPONENT SPC105"/>
    <property type="match status" value="1"/>
</dbReference>
<keyword evidence="5" id="KW-1185">Reference proteome</keyword>
<dbReference type="EMBL" id="KB707324">
    <property type="protein sequence ID" value="EMR63007.1"/>
    <property type="molecule type" value="Genomic_DNA"/>
</dbReference>
<dbReference type="HOGENOM" id="CLU_002533_1_0_1"/>
<feature type="compositionally biased region" description="Polar residues" evidence="2">
    <location>
        <begin position="172"/>
        <end position="181"/>
    </location>
</feature>
<dbReference type="PANTHER" id="PTHR28260:SF1">
    <property type="entry name" value="SPINDLE POLE BODY COMPONENT SPC105"/>
    <property type="match status" value="1"/>
</dbReference>
<protein>
    <submittedName>
        <fullName evidence="4">Putative chromosome segregation protein</fullName>
    </submittedName>
</protein>
<feature type="coiled-coil region" evidence="1">
    <location>
        <begin position="983"/>
        <end position="1031"/>
    </location>
</feature>
<dbReference type="SMART" id="SM01315">
    <property type="entry name" value="Spc7_N"/>
    <property type="match status" value="1"/>
</dbReference>
<feature type="domain" description="Spc7 kinetochore protein" evidence="3">
    <location>
        <begin position="765"/>
        <end position="1082"/>
    </location>
</feature>
<dbReference type="InterPro" id="IPR040850">
    <property type="entry name" value="Knl1_RWD_C"/>
</dbReference>
<feature type="region of interest" description="Disordered" evidence="2">
    <location>
        <begin position="594"/>
        <end position="775"/>
    </location>
</feature>
<feature type="compositionally biased region" description="Polar residues" evidence="2">
    <location>
        <begin position="698"/>
        <end position="710"/>
    </location>
</feature>
<evidence type="ECO:0000259" key="3">
    <source>
        <dbReference type="SMART" id="SM00787"/>
    </source>
</evidence>
<dbReference type="OrthoDB" id="5592879at2759"/>
<feature type="compositionally biased region" description="Polar residues" evidence="2">
    <location>
        <begin position="717"/>
        <end position="726"/>
    </location>
</feature>
<feature type="compositionally biased region" description="Acidic residues" evidence="2">
    <location>
        <begin position="134"/>
        <end position="143"/>
    </location>
</feature>
<dbReference type="InterPro" id="IPR013253">
    <property type="entry name" value="Spc7_domain"/>
</dbReference>
<reference evidence="5" key="1">
    <citation type="journal article" date="2013" name="Genome Announc.">
        <title>Draft genome sequence of the grapevine dieback fungus Eutypa lata UCR-EL1.</title>
        <authorList>
            <person name="Blanco-Ulate B."/>
            <person name="Rolshausen P.E."/>
            <person name="Cantu D."/>
        </authorList>
    </citation>
    <scope>NUCLEOTIDE SEQUENCE [LARGE SCALE GENOMIC DNA]</scope>
    <source>
        <strain evidence="5">UCR-EL1</strain>
    </source>
</reference>
<dbReference type="GO" id="GO:1990758">
    <property type="term" value="P:mitotic sister chromatid biorientation"/>
    <property type="evidence" value="ECO:0007669"/>
    <property type="project" value="TreeGrafter"/>
</dbReference>
<sequence>MSSARNGSQSLAVQGAENLPNPFQTEDPGSGTKIALRTEEEQQAAAREREEKERAQMEKEINDRREARRKSLANRRVSFAAEATLHTFHEVEYMQDSTTSTDSTRRASSLASRSPRAPPADLGPSEPPSTPPEQAEDIVPESPDDQRNLHQKKRRRSSLASMGFNHSEDETVASSIYSSDSEATDGMIETHEEIGSDSGSDSDADGVSMDLDIDEVTGTSIASAATARSGYTGYTEDASSTLDDALRLAASHAVTQSLDEEEEVIPSFGWGKKPAPKQASPAQDQENRHQYTKPSTFDRDEDQDNGEMTMDMDMEMTKPMGGIYRSHEDEFQDDAQDEEISMDVTHVLGGILPQRTKQQARQETSPDKSGEGSVVDESTMDLTTAIGGIRQGNQTQDLLDFGEDEDMSMEFTTVMGRVMPEYKANAGRRKSAVPRRRTLAAGDDEVTMDMTTGMGRIIPADDEDGDEADATMGMDMTTTIGGIIKGPSPVKDRTRAKHLMEEEVDSSRKAASLFQVNPSTGVSTPQIVLTPQNRRLSGLGIDRPGLGSPKITEILERRGSIGEVADEFVPGSARKASRGVTFADPRIIEEEIDKELQEEADKESGRSILEREADGADDENTTATLKDMISSMTPKKNPGKGRKSLHVGSAKGLLGKRPAELDDDEDDDAEEQDGVKRLKGHQSSPVKNVRLHAPPSKAETTGRLTRSTRSVLGEADVNTSTPSLSFSPKKGSRTASSPHGKGRFRDVESDEATNTINFEDTHIIENPEAEGDDDGEHIHLQDFLNMTNIRFMELTTTKRRHTQAPTSRRSSGGLGKEDLSLERCIVAGACTVPMLELYQHSCRELKKYISEGRRIVREIETETFEENPPLFKEYMSATPEFKILMDNQFKNVKTHARLLSKAMWYEWRTQLQDGLKEGLVKIAEGMDSDEQILQKEQKLLDSVLPTLLKEFGALQVEHDNLQAISQELADCDPEDLQAARADLTEIDGDVRAKMQKIDELRQQLNETESAISDMSQKKQECLADIEQAEKIREEYRGWTSNEISSLKAKVEDLEKQHGWTITGIADTTVSMTYQKEVELVFDISSFQGAKPNSRIDLWYIAANRDHNPQPASPEKEFFVQCIRDHVRGLAQAKTKISELLKVVSGAWSKANHVAENVRLLNSTFQTNVVRTSDASIAVQSTLLLIPLQTKVQITLALHGHSSKEGIEVTVVPQAQVIYGEQFKVEKVVEYLSTRIGSQVVTKEEQQGQVESWSDVVVELHERLLARGKK</sequence>
<feature type="region of interest" description="Disordered" evidence="2">
    <location>
        <begin position="795"/>
        <end position="815"/>
    </location>
</feature>
<feature type="compositionally biased region" description="Basic and acidic residues" evidence="2">
    <location>
        <begin position="594"/>
        <end position="614"/>
    </location>
</feature>
<evidence type="ECO:0000256" key="1">
    <source>
        <dbReference type="SAM" id="Coils"/>
    </source>
</evidence>
<dbReference type="GO" id="GO:0007094">
    <property type="term" value="P:mitotic spindle assembly checkpoint signaling"/>
    <property type="evidence" value="ECO:0007669"/>
    <property type="project" value="TreeGrafter"/>
</dbReference>
<dbReference type="KEGG" id="ela:UCREL1_10054"/>
<feature type="region of interest" description="Disordered" evidence="2">
    <location>
        <begin position="352"/>
        <end position="377"/>
    </location>
</feature>
<dbReference type="STRING" id="1287681.M7SFR3"/>
<dbReference type="SMART" id="SM00787">
    <property type="entry name" value="Spc7"/>
    <property type="match status" value="1"/>
</dbReference>
<dbReference type="Pfam" id="PF18210">
    <property type="entry name" value="Knl1_RWD_C"/>
    <property type="match status" value="1"/>
</dbReference>
<proteinExistence type="predicted"/>
<dbReference type="Pfam" id="PF08317">
    <property type="entry name" value="Spc7"/>
    <property type="match status" value="1"/>
</dbReference>
<gene>
    <name evidence="4" type="ORF">UCREL1_10054</name>
</gene>
<dbReference type="Proteomes" id="UP000012174">
    <property type="component" value="Unassembled WGS sequence"/>
</dbReference>
<name>M7SFR3_EUTLA</name>
<evidence type="ECO:0000313" key="5">
    <source>
        <dbReference type="Proteomes" id="UP000012174"/>
    </source>
</evidence>
<feature type="region of interest" description="Disordered" evidence="2">
    <location>
        <begin position="1"/>
        <end position="75"/>
    </location>
</feature>